<organism evidence="9">
    <name type="scientific">Medioppia subpectinata</name>
    <dbReference type="NCBI Taxonomy" id="1979941"/>
    <lineage>
        <taxon>Eukaryota</taxon>
        <taxon>Metazoa</taxon>
        <taxon>Ecdysozoa</taxon>
        <taxon>Arthropoda</taxon>
        <taxon>Chelicerata</taxon>
        <taxon>Arachnida</taxon>
        <taxon>Acari</taxon>
        <taxon>Acariformes</taxon>
        <taxon>Sarcoptiformes</taxon>
        <taxon>Oribatida</taxon>
        <taxon>Brachypylina</taxon>
        <taxon>Oppioidea</taxon>
        <taxon>Oppiidae</taxon>
        <taxon>Medioppia</taxon>
    </lineage>
</organism>
<evidence type="ECO:0000256" key="2">
    <source>
        <dbReference type="ARBA" id="ARBA00022729"/>
    </source>
</evidence>
<evidence type="ECO:0000313" key="10">
    <source>
        <dbReference type="Proteomes" id="UP000759131"/>
    </source>
</evidence>
<feature type="region of interest" description="Disordered" evidence="6">
    <location>
        <begin position="177"/>
        <end position="219"/>
    </location>
</feature>
<protein>
    <recommendedName>
        <fullName evidence="8">Chitin-binding type-2 domain-containing protein</fullName>
    </recommendedName>
</protein>
<evidence type="ECO:0000256" key="5">
    <source>
        <dbReference type="ARBA" id="ARBA00023180"/>
    </source>
</evidence>
<name>A0A7R9KUF2_9ACAR</name>
<dbReference type="GO" id="GO:0005576">
    <property type="term" value="C:extracellular region"/>
    <property type="evidence" value="ECO:0007669"/>
    <property type="project" value="InterPro"/>
</dbReference>
<dbReference type="InterPro" id="IPR036508">
    <property type="entry name" value="Chitin-bd_dom_sf"/>
</dbReference>
<evidence type="ECO:0000256" key="6">
    <source>
        <dbReference type="SAM" id="MobiDB-lite"/>
    </source>
</evidence>
<feature type="domain" description="Chitin-binding type-2" evidence="8">
    <location>
        <begin position="230"/>
        <end position="292"/>
    </location>
</feature>
<proteinExistence type="predicted"/>
<dbReference type="PANTHER" id="PTHR23301:SF0">
    <property type="entry name" value="CHITIN-BINDING TYPE-2 DOMAIN-CONTAINING PROTEIN-RELATED"/>
    <property type="match status" value="1"/>
</dbReference>
<keyword evidence="4" id="KW-1015">Disulfide bond</keyword>
<dbReference type="EMBL" id="OC861695">
    <property type="protein sequence ID" value="CAD7629647.1"/>
    <property type="molecule type" value="Genomic_DNA"/>
</dbReference>
<keyword evidence="5" id="KW-0325">Glycoprotein</keyword>
<dbReference type="SUPFAM" id="SSF57625">
    <property type="entry name" value="Invertebrate chitin-binding proteins"/>
    <property type="match status" value="4"/>
</dbReference>
<feature type="signal peptide" evidence="7">
    <location>
        <begin position="1"/>
        <end position="19"/>
    </location>
</feature>
<accession>A0A7R9KUF2</accession>
<feature type="domain" description="Chitin-binding type-2" evidence="8">
    <location>
        <begin position="37"/>
        <end position="94"/>
    </location>
</feature>
<dbReference type="InterPro" id="IPR051940">
    <property type="entry name" value="Chitin_bind-dev_reg"/>
</dbReference>
<keyword evidence="1" id="KW-0147">Chitin-binding</keyword>
<evidence type="ECO:0000256" key="1">
    <source>
        <dbReference type="ARBA" id="ARBA00022669"/>
    </source>
</evidence>
<keyword evidence="2 7" id="KW-0732">Signal</keyword>
<evidence type="ECO:0000256" key="4">
    <source>
        <dbReference type="ARBA" id="ARBA00023157"/>
    </source>
</evidence>
<sequence>MGYLFLTLIVGLLVTLSYGYDWPIIDGYPCPQEDIDNTGCRGPKDCLYPSPYSCNRFVQCNDAGLAYDMPCAANLHYSDSKKECDYPEVAGCTPPTTTTTTTPKPTPPPFVCPVEDIAKTQCMGPTDCLYPLAGSCGQFIHCEVNADGVTGRPTVKDCPAGLEWNNRDKRCDWPEYSTCNDDDQPSQPPQPTDSTGAVTESSAPGGTSDSPASATTPAPEFVCPAEDIASTGCMGPKDCLYPHSKHCDQFIHCEVNADGVTGRPTIKDCPAGLEWNDNEKICDWPVSSTCPSVPTTGPPPVTTGQTCDCACSSPTAAPVTTEIIPTPSTDGSVKFNCPVDDIARTRCIGPKDCLYPHPSQCDKYIHCEVNADGVTGRPTEKDCPAILLWNDNRKECDWPQLSTCRWGRWGRDMRSRIYHK</sequence>
<evidence type="ECO:0000259" key="8">
    <source>
        <dbReference type="PROSITE" id="PS50940"/>
    </source>
</evidence>
<dbReference type="EMBL" id="CAJPIZ010007120">
    <property type="protein sequence ID" value="CAG2110077.1"/>
    <property type="molecule type" value="Genomic_DNA"/>
</dbReference>
<feature type="compositionally biased region" description="Polar residues" evidence="6">
    <location>
        <begin position="196"/>
        <end position="216"/>
    </location>
</feature>
<evidence type="ECO:0000256" key="3">
    <source>
        <dbReference type="ARBA" id="ARBA00022737"/>
    </source>
</evidence>
<dbReference type="OrthoDB" id="6358068at2759"/>
<feature type="domain" description="Chitin-binding type-2" evidence="8">
    <location>
        <begin position="344"/>
        <end position="406"/>
    </location>
</feature>
<gene>
    <name evidence="9" type="ORF">OSB1V03_LOCUS10062</name>
</gene>
<feature type="chain" id="PRO_5036403424" description="Chitin-binding type-2 domain-containing protein" evidence="7">
    <location>
        <begin position="20"/>
        <end position="420"/>
    </location>
</feature>
<dbReference type="SMART" id="SM00494">
    <property type="entry name" value="ChtBD2"/>
    <property type="match status" value="4"/>
</dbReference>
<dbReference type="PANTHER" id="PTHR23301">
    <property type="entry name" value="CHITIN BINDING PERITROPHIN-A"/>
    <property type="match status" value="1"/>
</dbReference>
<dbReference type="InterPro" id="IPR002557">
    <property type="entry name" value="Chitin-bd_dom"/>
</dbReference>
<reference evidence="9" key="1">
    <citation type="submission" date="2020-11" db="EMBL/GenBank/DDBJ databases">
        <authorList>
            <person name="Tran Van P."/>
        </authorList>
    </citation>
    <scope>NUCLEOTIDE SEQUENCE</scope>
</reference>
<evidence type="ECO:0000313" key="9">
    <source>
        <dbReference type="EMBL" id="CAD7629647.1"/>
    </source>
</evidence>
<evidence type="ECO:0000256" key="7">
    <source>
        <dbReference type="SAM" id="SignalP"/>
    </source>
</evidence>
<dbReference type="Pfam" id="PF01607">
    <property type="entry name" value="CBM_14"/>
    <property type="match status" value="4"/>
</dbReference>
<dbReference type="AlphaFoldDB" id="A0A7R9KUF2"/>
<dbReference type="GO" id="GO:0008061">
    <property type="term" value="F:chitin binding"/>
    <property type="evidence" value="ECO:0007669"/>
    <property type="project" value="UniProtKB-KW"/>
</dbReference>
<dbReference type="Proteomes" id="UP000759131">
    <property type="component" value="Unassembled WGS sequence"/>
</dbReference>
<keyword evidence="10" id="KW-1185">Reference proteome</keyword>
<keyword evidence="3" id="KW-0677">Repeat</keyword>
<dbReference type="PROSITE" id="PS50940">
    <property type="entry name" value="CHIT_BIND_II"/>
    <property type="match status" value="4"/>
</dbReference>
<dbReference type="Gene3D" id="2.170.140.10">
    <property type="entry name" value="Chitin binding domain"/>
    <property type="match status" value="4"/>
</dbReference>
<feature type="domain" description="Chitin-binding type-2" evidence="8">
    <location>
        <begin position="119"/>
        <end position="181"/>
    </location>
</feature>